<dbReference type="Pfam" id="PF03193">
    <property type="entry name" value="RsgA_GTPase"/>
    <property type="match status" value="1"/>
</dbReference>
<dbReference type="GO" id="GO:0019843">
    <property type="term" value="F:rRNA binding"/>
    <property type="evidence" value="ECO:0007669"/>
    <property type="project" value="UniProtKB-KW"/>
</dbReference>
<comment type="similarity">
    <text evidence="10">Belongs to the TRAFAC class YlqF/YawG GTPase family. RsgA subfamily.</text>
</comment>
<dbReference type="PANTHER" id="PTHR32120:SF11">
    <property type="entry name" value="SMALL RIBOSOMAL SUBUNIT BIOGENESIS GTPASE RSGA 1, MITOCHONDRIAL-RELATED"/>
    <property type="match status" value="1"/>
</dbReference>
<reference evidence="13 16" key="2">
    <citation type="submission" date="2022-09" db="EMBL/GenBank/DDBJ databases">
        <title>complete genome sequences of Clostridium tetani str. KHSU-234311-028 isolated from soil.</title>
        <authorList>
            <person name="Sekizuka T."/>
            <person name="Shitada C."/>
            <person name="Takahashi M."/>
            <person name="Kuroda M."/>
        </authorList>
    </citation>
    <scope>NUCLEOTIDE SEQUENCE [LARGE SCALE GENOMIC DNA]</scope>
    <source>
        <strain evidence="13 16">KHSU-234311-028</strain>
    </source>
</reference>
<sequence length="290" mass="32962">MQGIITKGIGGFYYIKTEDGLYECKARGKFRLDELTPMVGDKVEIEIDNNSKGTIEKIFERKNKLIRPAVSNISQAIIVFAFKNPNINLDLLNKFLLQCEYNEINAVVAFNKVDLVENPEKEEVVDIIKSAGYEVIYLNAKEGIGIEKIREKLKGNLNVLCGPSGAGKSTIINKLVGKDVMETGQISEKLKRGKHTTRHSELIEVEDGFLVDTPGFSSLSIEAMEKEEIQFLFPEFIKYINGCKFTGCLHYKEPSCVVKNALEQGKIHRKRYEFYIQIIEEKLRGKNNKW</sequence>
<evidence type="ECO:0000256" key="5">
    <source>
        <dbReference type="ARBA" id="ARBA00022741"/>
    </source>
</evidence>
<feature type="domain" description="EngC GTPase" evidence="11">
    <location>
        <begin position="71"/>
        <end position="217"/>
    </location>
</feature>
<feature type="domain" description="CP-type G" evidence="12">
    <location>
        <begin position="62"/>
        <end position="219"/>
    </location>
</feature>
<reference evidence="14 15" key="1">
    <citation type="submission" date="2018-06" db="EMBL/GenBank/DDBJ databases">
        <title>Genome conservation of Clostridium tetani.</title>
        <authorList>
            <person name="Bruggemann H."/>
            <person name="Popoff M.R."/>
        </authorList>
    </citation>
    <scope>NUCLEOTIDE SEQUENCE [LARGE SCALE GENOMIC DNA]</scope>
    <source>
        <strain evidence="14 15">2017.061</strain>
    </source>
</reference>
<keyword evidence="3 10" id="KW-0479">Metal-binding</keyword>
<feature type="binding site" evidence="10">
    <location>
        <position position="256"/>
    </location>
    <ligand>
        <name>Zn(2+)</name>
        <dbReference type="ChEBI" id="CHEBI:29105"/>
    </ligand>
</feature>
<dbReference type="Gene3D" id="1.10.40.50">
    <property type="entry name" value="Probable gtpase engc, domain 3"/>
    <property type="match status" value="1"/>
</dbReference>
<proteinExistence type="inferred from homology"/>
<evidence type="ECO:0000313" key="14">
    <source>
        <dbReference type="EMBL" id="RXI47637.1"/>
    </source>
</evidence>
<dbReference type="Gene3D" id="3.40.50.300">
    <property type="entry name" value="P-loop containing nucleotide triphosphate hydrolases"/>
    <property type="match status" value="1"/>
</dbReference>
<dbReference type="EMBL" id="QMAP01000008">
    <property type="protein sequence ID" value="RXI47637.1"/>
    <property type="molecule type" value="Genomic_DNA"/>
</dbReference>
<name>A0A4Q0VB04_CLOTA</name>
<dbReference type="GO" id="GO:0046872">
    <property type="term" value="F:metal ion binding"/>
    <property type="evidence" value="ECO:0007669"/>
    <property type="project" value="UniProtKB-KW"/>
</dbReference>
<evidence type="ECO:0000256" key="6">
    <source>
        <dbReference type="ARBA" id="ARBA00022801"/>
    </source>
</evidence>
<dbReference type="InterPro" id="IPR031944">
    <property type="entry name" value="RsgA_N"/>
</dbReference>
<evidence type="ECO:0000313" key="13">
    <source>
        <dbReference type="EMBL" id="BDR80824.1"/>
    </source>
</evidence>
<dbReference type="CDD" id="cd01854">
    <property type="entry name" value="YjeQ_EngC"/>
    <property type="match status" value="1"/>
</dbReference>
<dbReference type="InterPro" id="IPR010914">
    <property type="entry name" value="RsgA_GTPase_dom"/>
</dbReference>
<evidence type="ECO:0000256" key="3">
    <source>
        <dbReference type="ARBA" id="ARBA00022723"/>
    </source>
</evidence>
<dbReference type="Pfam" id="PF16745">
    <property type="entry name" value="RsgA_N"/>
    <property type="match status" value="1"/>
</dbReference>
<feature type="binding site" evidence="10">
    <location>
        <begin position="162"/>
        <end position="170"/>
    </location>
    <ligand>
        <name>GTP</name>
        <dbReference type="ChEBI" id="CHEBI:37565"/>
    </ligand>
</feature>
<dbReference type="SUPFAM" id="SSF52540">
    <property type="entry name" value="P-loop containing nucleoside triphosphate hydrolases"/>
    <property type="match status" value="1"/>
</dbReference>
<dbReference type="SUPFAM" id="SSF50249">
    <property type="entry name" value="Nucleic acid-binding proteins"/>
    <property type="match status" value="1"/>
</dbReference>
<protein>
    <recommendedName>
        <fullName evidence="10">Small ribosomal subunit biogenesis GTPase RsgA</fullName>
        <ecNumber evidence="10">3.6.1.-</ecNumber>
    </recommendedName>
</protein>
<accession>A0A4Q0VB04</accession>
<dbReference type="EC" id="3.6.1.-" evidence="10"/>
<dbReference type="InterPro" id="IPR030378">
    <property type="entry name" value="G_CP_dom"/>
</dbReference>
<dbReference type="PANTHER" id="PTHR32120">
    <property type="entry name" value="SMALL RIBOSOMAL SUBUNIT BIOGENESIS GTPASE RSGA"/>
    <property type="match status" value="1"/>
</dbReference>
<dbReference type="PROSITE" id="PS50936">
    <property type="entry name" value="ENGC_GTPASE"/>
    <property type="match status" value="1"/>
</dbReference>
<dbReference type="NCBIfam" id="TIGR00157">
    <property type="entry name" value="ribosome small subunit-dependent GTPase A"/>
    <property type="match status" value="1"/>
</dbReference>
<keyword evidence="7 10" id="KW-0862">Zinc</keyword>
<evidence type="ECO:0000256" key="4">
    <source>
        <dbReference type="ARBA" id="ARBA00022730"/>
    </source>
</evidence>
<keyword evidence="8 10" id="KW-0694">RNA-binding</keyword>
<evidence type="ECO:0000256" key="7">
    <source>
        <dbReference type="ARBA" id="ARBA00022833"/>
    </source>
</evidence>
<dbReference type="GO" id="GO:0005737">
    <property type="term" value="C:cytoplasm"/>
    <property type="evidence" value="ECO:0007669"/>
    <property type="project" value="UniProtKB-SubCell"/>
</dbReference>
<dbReference type="AlphaFoldDB" id="A0A4Q0VB04"/>
<comment type="subcellular location">
    <subcellularLocation>
        <location evidence="10">Cytoplasm</location>
    </subcellularLocation>
</comment>
<keyword evidence="2 10" id="KW-0690">Ribosome biogenesis</keyword>
<dbReference type="PROSITE" id="PS51721">
    <property type="entry name" value="G_CP"/>
    <property type="match status" value="1"/>
</dbReference>
<evidence type="ECO:0000313" key="16">
    <source>
        <dbReference type="Proteomes" id="UP001321763"/>
    </source>
</evidence>
<dbReference type="HAMAP" id="MF_01820">
    <property type="entry name" value="GTPase_RsgA"/>
    <property type="match status" value="1"/>
</dbReference>
<feature type="binding site" evidence="10">
    <location>
        <position position="250"/>
    </location>
    <ligand>
        <name>Zn(2+)</name>
        <dbReference type="ChEBI" id="CHEBI:29105"/>
    </ligand>
</feature>
<dbReference type="RefSeq" id="WP_129030639.1">
    <property type="nucleotide sequence ID" value="NZ_AP026806.1"/>
</dbReference>
<feature type="binding site" evidence="10">
    <location>
        <begin position="111"/>
        <end position="114"/>
    </location>
    <ligand>
        <name>GTP</name>
        <dbReference type="ChEBI" id="CHEBI:37565"/>
    </ligand>
</feature>
<evidence type="ECO:0000313" key="15">
    <source>
        <dbReference type="Proteomes" id="UP000290921"/>
    </source>
</evidence>
<dbReference type="Gene3D" id="2.40.50.140">
    <property type="entry name" value="Nucleic acid-binding proteins"/>
    <property type="match status" value="1"/>
</dbReference>
<dbReference type="InterPro" id="IPR012340">
    <property type="entry name" value="NA-bd_OB-fold"/>
</dbReference>
<comment type="function">
    <text evidence="10">One of several proteins that assist in the late maturation steps of the functional core of the 30S ribosomal subunit. Helps release RbfA from mature subunits. May play a role in the assembly of ribosomal proteins into the subunit. Circularly permuted GTPase that catalyzes slow GTP hydrolysis, GTPase activity is stimulated by the 30S ribosomal subunit.</text>
</comment>
<comment type="cofactor">
    <cofactor evidence="10">
        <name>Zn(2+)</name>
        <dbReference type="ChEBI" id="CHEBI:29105"/>
    </cofactor>
    <text evidence="10">Binds 1 zinc ion per subunit.</text>
</comment>
<dbReference type="InterPro" id="IPR004881">
    <property type="entry name" value="Ribosome_biogen_GTPase_RsgA"/>
</dbReference>
<dbReference type="InterPro" id="IPR027417">
    <property type="entry name" value="P-loop_NTPase"/>
</dbReference>
<evidence type="ECO:0000256" key="10">
    <source>
        <dbReference type="HAMAP-Rule" id="MF_01820"/>
    </source>
</evidence>
<evidence type="ECO:0000256" key="8">
    <source>
        <dbReference type="ARBA" id="ARBA00022884"/>
    </source>
</evidence>
<dbReference type="CDD" id="cd04466">
    <property type="entry name" value="S1_YloQ_GTPase"/>
    <property type="match status" value="1"/>
</dbReference>
<evidence type="ECO:0000259" key="12">
    <source>
        <dbReference type="PROSITE" id="PS51721"/>
    </source>
</evidence>
<evidence type="ECO:0000256" key="9">
    <source>
        <dbReference type="ARBA" id="ARBA00023134"/>
    </source>
</evidence>
<dbReference type="EMBL" id="AP026818">
    <property type="protein sequence ID" value="BDR80824.1"/>
    <property type="molecule type" value="Genomic_DNA"/>
</dbReference>
<feature type="binding site" evidence="10">
    <location>
        <position position="243"/>
    </location>
    <ligand>
        <name>Zn(2+)</name>
        <dbReference type="ChEBI" id="CHEBI:29105"/>
    </ligand>
</feature>
<evidence type="ECO:0000256" key="2">
    <source>
        <dbReference type="ARBA" id="ARBA00022517"/>
    </source>
</evidence>
<dbReference type="Proteomes" id="UP001321763">
    <property type="component" value="Chromosome"/>
</dbReference>
<gene>
    <name evidence="10 14" type="primary">rsgA</name>
    <name evidence="14" type="ORF">DP130_10000</name>
    <name evidence="13" type="ORF">K234311028_10700</name>
</gene>
<keyword evidence="1 10" id="KW-0963">Cytoplasm</keyword>
<keyword evidence="4 10" id="KW-0699">rRNA-binding</keyword>
<feature type="binding site" evidence="10">
    <location>
        <position position="248"/>
    </location>
    <ligand>
        <name>Zn(2+)</name>
        <dbReference type="ChEBI" id="CHEBI:29105"/>
    </ligand>
</feature>
<comment type="subunit">
    <text evidence="10">Monomer. Associates with 30S ribosomal subunit, binds 16S rRNA.</text>
</comment>
<organism evidence="14 15">
    <name type="scientific">Clostridium tetani</name>
    <dbReference type="NCBI Taxonomy" id="1513"/>
    <lineage>
        <taxon>Bacteria</taxon>
        <taxon>Bacillati</taxon>
        <taxon>Bacillota</taxon>
        <taxon>Clostridia</taxon>
        <taxon>Eubacteriales</taxon>
        <taxon>Clostridiaceae</taxon>
        <taxon>Clostridium</taxon>
    </lineage>
</organism>
<dbReference type="Proteomes" id="UP000290921">
    <property type="component" value="Unassembled WGS sequence"/>
</dbReference>
<evidence type="ECO:0000256" key="1">
    <source>
        <dbReference type="ARBA" id="ARBA00022490"/>
    </source>
</evidence>
<dbReference type="GO" id="GO:0005525">
    <property type="term" value="F:GTP binding"/>
    <property type="evidence" value="ECO:0007669"/>
    <property type="project" value="UniProtKB-UniRule"/>
</dbReference>
<keyword evidence="9 10" id="KW-0342">GTP-binding</keyword>
<dbReference type="GO" id="GO:0042274">
    <property type="term" value="P:ribosomal small subunit biogenesis"/>
    <property type="evidence" value="ECO:0007669"/>
    <property type="project" value="UniProtKB-UniRule"/>
</dbReference>
<keyword evidence="6 10" id="KW-0378">Hydrolase</keyword>
<evidence type="ECO:0000259" key="11">
    <source>
        <dbReference type="PROSITE" id="PS50936"/>
    </source>
</evidence>
<keyword evidence="5 10" id="KW-0547">Nucleotide-binding</keyword>
<dbReference type="GO" id="GO:0003924">
    <property type="term" value="F:GTPase activity"/>
    <property type="evidence" value="ECO:0007669"/>
    <property type="project" value="UniProtKB-UniRule"/>
</dbReference>